<dbReference type="SUPFAM" id="SSF54857">
    <property type="entry name" value="DNA damage-inducible protein DinI"/>
    <property type="match status" value="1"/>
</dbReference>
<dbReference type="InterPro" id="IPR036687">
    <property type="entry name" value="DinI-like_sf"/>
</dbReference>
<accession>A0A433ZSZ0</accession>
<feature type="non-terminal residue" evidence="1">
    <location>
        <position position="68"/>
    </location>
</feature>
<name>A0A433ZSZ0_MORMO</name>
<reference evidence="1 2" key="1">
    <citation type="submission" date="2017-08" db="EMBL/GenBank/DDBJ databases">
        <title>Draft genome sequence of pheromone producing symbiont Morganella morganii, of the female New Zealand grass grub Costelytra giveni.</title>
        <authorList>
            <person name="Laugraud A."/>
            <person name="Young S.D."/>
            <person name="Hurst M.H."/>
        </authorList>
    </citation>
    <scope>NUCLEOTIDE SEQUENCE [LARGE SCALE GENOMIC DNA]</scope>
    <source>
        <strain evidence="1 2">MMsCG</strain>
    </source>
</reference>
<sequence>MLRINITFDRTLKDTLPTGTFDALRGEIENRIPQKYQVSDIRIAWGSNTVFSVDGLKKGDKKEDLETL</sequence>
<dbReference type="Pfam" id="PF06183">
    <property type="entry name" value="DinI"/>
    <property type="match status" value="1"/>
</dbReference>
<protein>
    <submittedName>
        <fullName evidence="1">Uncharacterized protein</fullName>
    </submittedName>
</protein>
<dbReference type="Gene3D" id="3.30.910.10">
    <property type="entry name" value="DinI-like"/>
    <property type="match status" value="1"/>
</dbReference>
<dbReference type="OrthoDB" id="6455485at2"/>
<gene>
    <name evidence="1" type="ORF">CKG00_01680</name>
</gene>
<dbReference type="InterPro" id="IPR010391">
    <property type="entry name" value="DNA_damage-inducible_DinI-like"/>
</dbReference>
<dbReference type="AlphaFoldDB" id="A0A433ZSZ0"/>
<dbReference type="Proteomes" id="UP000286908">
    <property type="component" value="Unassembled WGS sequence"/>
</dbReference>
<evidence type="ECO:0000313" key="1">
    <source>
        <dbReference type="EMBL" id="RUT65248.1"/>
    </source>
</evidence>
<comment type="caution">
    <text evidence="1">The sequence shown here is derived from an EMBL/GenBank/DDBJ whole genome shotgun (WGS) entry which is preliminary data.</text>
</comment>
<evidence type="ECO:0000313" key="2">
    <source>
        <dbReference type="Proteomes" id="UP000286908"/>
    </source>
</evidence>
<proteinExistence type="predicted"/>
<organism evidence="1 2">
    <name type="scientific">Morganella morganii</name>
    <name type="common">Proteus morganii</name>
    <dbReference type="NCBI Taxonomy" id="582"/>
    <lineage>
        <taxon>Bacteria</taxon>
        <taxon>Pseudomonadati</taxon>
        <taxon>Pseudomonadota</taxon>
        <taxon>Gammaproteobacteria</taxon>
        <taxon>Enterobacterales</taxon>
        <taxon>Morganellaceae</taxon>
        <taxon>Morganella</taxon>
    </lineage>
</organism>
<dbReference type="EMBL" id="NRQY01000001">
    <property type="protein sequence ID" value="RUT65248.1"/>
    <property type="molecule type" value="Genomic_DNA"/>
</dbReference>